<dbReference type="OrthoDB" id="1096951at2759"/>
<organism evidence="6 7">
    <name type="scientific">Brassica carinata</name>
    <name type="common">Ethiopian mustard</name>
    <name type="synonym">Abyssinian cabbage</name>
    <dbReference type="NCBI Taxonomy" id="52824"/>
    <lineage>
        <taxon>Eukaryota</taxon>
        <taxon>Viridiplantae</taxon>
        <taxon>Streptophyta</taxon>
        <taxon>Embryophyta</taxon>
        <taxon>Tracheophyta</taxon>
        <taxon>Spermatophyta</taxon>
        <taxon>Magnoliopsida</taxon>
        <taxon>eudicotyledons</taxon>
        <taxon>Gunneridae</taxon>
        <taxon>Pentapetalae</taxon>
        <taxon>rosids</taxon>
        <taxon>malvids</taxon>
        <taxon>Brassicales</taxon>
        <taxon>Brassicaceae</taxon>
        <taxon>Brassiceae</taxon>
        <taxon>Brassica</taxon>
    </lineage>
</organism>
<dbReference type="PROSITE" id="PS51999">
    <property type="entry name" value="ZF_GRF"/>
    <property type="match status" value="1"/>
</dbReference>
<keyword evidence="7" id="KW-1185">Reference proteome</keyword>
<keyword evidence="3" id="KW-0862">Zinc</keyword>
<reference evidence="6 7" key="1">
    <citation type="submission" date="2020-02" db="EMBL/GenBank/DDBJ databases">
        <authorList>
            <person name="Ma Q."/>
            <person name="Huang Y."/>
            <person name="Song X."/>
            <person name="Pei D."/>
        </authorList>
    </citation>
    <scope>NUCLEOTIDE SEQUENCE [LARGE SCALE GENOMIC DNA]</scope>
    <source>
        <strain evidence="6">Sxm20200214</strain>
        <tissue evidence="6">Leaf</tissue>
    </source>
</reference>
<dbReference type="EMBL" id="JAAMPC010000001">
    <property type="protein sequence ID" value="KAG2331803.1"/>
    <property type="molecule type" value="Genomic_DNA"/>
</dbReference>
<accession>A0A8X7WIW4</accession>
<proteinExistence type="predicted"/>
<keyword evidence="1" id="KW-0479">Metal-binding</keyword>
<name>A0A8X7WIW4_BRACI</name>
<dbReference type="Proteomes" id="UP000886595">
    <property type="component" value="Unassembled WGS sequence"/>
</dbReference>
<gene>
    <name evidence="6" type="ORF">Bca52824_002983</name>
</gene>
<dbReference type="Pfam" id="PF06839">
    <property type="entry name" value="Zn_ribbon_GRF"/>
    <property type="match status" value="1"/>
</dbReference>
<dbReference type="PANTHER" id="PTHR33248">
    <property type="entry name" value="ZINC ION-BINDING PROTEIN"/>
    <property type="match status" value="1"/>
</dbReference>
<dbReference type="GO" id="GO:0008270">
    <property type="term" value="F:zinc ion binding"/>
    <property type="evidence" value="ECO:0007669"/>
    <property type="project" value="UniProtKB-KW"/>
</dbReference>
<evidence type="ECO:0000313" key="7">
    <source>
        <dbReference type="Proteomes" id="UP000886595"/>
    </source>
</evidence>
<dbReference type="InterPro" id="IPR010666">
    <property type="entry name" value="Znf_GRF"/>
</dbReference>
<evidence type="ECO:0000256" key="1">
    <source>
        <dbReference type="ARBA" id="ARBA00022723"/>
    </source>
</evidence>
<feature type="domain" description="GRF-type" evidence="5">
    <location>
        <begin position="22"/>
        <end position="66"/>
    </location>
</feature>
<evidence type="ECO:0000256" key="2">
    <source>
        <dbReference type="ARBA" id="ARBA00022771"/>
    </source>
</evidence>
<evidence type="ECO:0000259" key="5">
    <source>
        <dbReference type="PROSITE" id="PS51999"/>
    </source>
</evidence>
<evidence type="ECO:0000256" key="3">
    <source>
        <dbReference type="ARBA" id="ARBA00022833"/>
    </source>
</evidence>
<dbReference type="AlphaFoldDB" id="A0A8X7WIW4"/>
<keyword evidence="2 4" id="KW-0863">Zinc-finger</keyword>
<protein>
    <recommendedName>
        <fullName evidence="5">GRF-type domain-containing protein</fullName>
    </recommendedName>
</protein>
<evidence type="ECO:0000256" key="4">
    <source>
        <dbReference type="PROSITE-ProRule" id="PRU01343"/>
    </source>
</evidence>
<evidence type="ECO:0000313" key="6">
    <source>
        <dbReference type="EMBL" id="KAG2331803.1"/>
    </source>
</evidence>
<comment type="caution">
    <text evidence="6">The sequence shown here is derived from an EMBL/GenBank/DDBJ whole genome shotgun (WGS) entry which is preliminary data.</text>
</comment>
<sequence>MDLKSGSSSNSRNRGYGGRKLCACRLPTKVFTAWTDKNSGRRFLGCELYKEGEHLHCSYFEWLDEEEVVRWPKRALIKARDEIREKKRISELNATVNFLRLELEKLKVEKPRSSNGDEESICNEFVKLLNRGNLW</sequence>